<gene>
    <name evidence="2" type="ORF">J1N35_029102</name>
</gene>
<accession>A0A9D3UXN6</accession>
<dbReference type="OrthoDB" id="10447716at2759"/>
<dbReference type="EMBL" id="JAIQCV010000009">
    <property type="protein sequence ID" value="KAH1064115.1"/>
    <property type="molecule type" value="Genomic_DNA"/>
</dbReference>
<feature type="region of interest" description="Disordered" evidence="1">
    <location>
        <begin position="50"/>
        <end position="71"/>
    </location>
</feature>
<reference evidence="2 3" key="1">
    <citation type="journal article" date="2021" name="Plant Biotechnol. J.">
        <title>Multi-omics assisted identification of the key and species-specific regulatory components of drought-tolerant mechanisms in Gossypium stocksii.</title>
        <authorList>
            <person name="Yu D."/>
            <person name="Ke L."/>
            <person name="Zhang D."/>
            <person name="Wu Y."/>
            <person name="Sun Y."/>
            <person name="Mei J."/>
            <person name="Sun J."/>
            <person name="Sun Y."/>
        </authorList>
    </citation>
    <scope>NUCLEOTIDE SEQUENCE [LARGE SCALE GENOMIC DNA]</scope>
    <source>
        <strain evidence="3">cv. E1</strain>
        <tissue evidence="2">Leaf</tissue>
    </source>
</reference>
<proteinExistence type="predicted"/>
<dbReference type="AlphaFoldDB" id="A0A9D3UXN6"/>
<evidence type="ECO:0000313" key="3">
    <source>
        <dbReference type="Proteomes" id="UP000828251"/>
    </source>
</evidence>
<organism evidence="2 3">
    <name type="scientific">Gossypium stocksii</name>
    <dbReference type="NCBI Taxonomy" id="47602"/>
    <lineage>
        <taxon>Eukaryota</taxon>
        <taxon>Viridiplantae</taxon>
        <taxon>Streptophyta</taxon>
        <taxon>Embryophyta</taxon>
        <taxon>Tracheophyta</taxon>
        <taxon>Spermatophyta</taxon>
        <taxon>Magnoliopsida</taxon>
        <taxon>eudicotyledons</taxon>
        <taxon>Gunneridae</taxon>
        <taxon>Pentapetalae</taxon>
        <taxon>rosids</taxon>
        <taxon>malvids</taxon>
        <taxon>Malvales</taxon>
        <taxon>Malvaceae</taxon>
        <taxon>Malvoideae</taxon>
        <taxon>Gossypium</taxon>
    </lineage>
</organism>
<sequence length="71" mass="7624">MKSCFADCGQLHSWHRGNAFSGRSDSEHVEGSLTRNEIDGLEVLMAAVTPSADDDDDEQSMAGALIDLQGQ</sequence>
<keyword evidence="3" id="KW-1185">Reference proteome</keyword>
<comment type="caution">
    <text evidence="2">The sequence shown here is derived from an EMBL/GenBank/DDBJ whole genome shotgun (WGS) entry which is preliminary data.</text>
</comment>
<name>A0A9D3UXN6_9ROSI</name>
<dbReference type="Proteomes" id="UP000828251">
    <property type="component" value="Unassembled WGS sequence"/>
</dbReference>
<protein>
    <submittedName>
        <fullName evidence="2">Uncharacterized protein</fullName>
    </submittedName>
</protein>
<evidence type="ECO:0000256" key="1">
    <source>
        <dbReference type="SAM" id="MobiDB-lite"/>
    </source>
</evidence>
<evidence type="ECO:0000313" key="2">
    <source>
        <dbReference type="EMBL" id="KAH1064115.1"/>
    </source>
</evidence>